<evidence type="ECO:0000313" key="10">
    <source>
        <dbReference type="Proteomes" id="UP000216020"/>
    </source>
</evidence>
<dbReference type="EMBL" id="NEVM01000002">
    <property type="protein sequence ID" value="OZI34498.1"/>
    <property type="molecule type" value="Genomic_DNA"/>
</dbReference>
<evidence type="ECO:0000256" key="1">
    <source>
        <dbReference type="ARBA" id="ARBA00006217"/>
    </source>
</evidence>
<dbReference type="EC" id="4.2.1.1" evidence="2 8"/>
<keyword evidence="4 7" id="KW-0862">Zinc</keyword>
<accession>A0A261SAR9</accession>
<comment type="catalytic activity">
    <reaction evidence="6 8">
        <text>hydrogencarbonate + H(+) = CO2 + H2O</text>
        <dbReference type="Rhea" id="RHEA:10748"/>
        <dbReference type="ChEBI" id="CHEBI:15377"/>
        <dbReference type="ChEBI" id="CHEBI:15378"/>
        <dbReference type="ChEBI" id="CHEBI:16526"/>
        <dbReference type="ChEBI" id="CHEBI:17544"/>
        <dbReference type="EC" id="4.2.1.1"/>
    </reaction>
</comment>
<gene>
    <name evidence="9" type="ORF">CAL29_13400</name>
</gene>
<evidence type="ECO:0000256" key="6">
    <source>
        <dbReference type="ARBA" id="ARBA00048348"/>
    </source>
</evidence>
<feature type="binding site" evidence="7">
    <location>
        <position position="111"/>
    </location>
    <ligand>
        <name>Zn(2+)</name>
        <dbReference type="ChEBI" id="CHEBI:29105"/>
    </ligand>
</feature>
<evidence type="ECO:0000256" key="7">
    <source>
        <dbReference type="PIRSR" id="PIRSR601765-1"/>
    </source>
</evidence>
<dbReference type="Gene3D" id="3.40.1050.10">
    <property type="entry name" value="Carbonic anhydrase"/>
    <property type="match status" value="1"/>
</dbReference>
<dbReference type="GO" id="GO:0008270">
    <property type="term" value="F:zinc ion binding"/>
    <property type="evidence" value="ECO:0007669"/>
    <property type="project" value="UniProtKB-UniRule"/>
</dbReference>
<keyword evidence="10" id="KW-1185">Reference proteome</keyword>
<dbReference type="SUPFAM" id="SSF53056">
    <property type="entry name" value="beta-carbonic anhydrase, cab"/>
    <property type="match status" value="1"/>
</dbReference>
<comment type="cofactor">
    <cofactor evidence="7">
        <name>Zn(2+)</name>
        <dbReference type="ChEBI" id="CHEBI:29105"/>
    </cofactor>
    <text evidence="7">Binds 1 zinc ion per subunit.</text>
</comment>
<protein>
    <recommendedName>
        <fullName evidence="2 8">Carbonic anhydrase</fullName>
        <ecNumber evidence="2 8">4.2.1.1</ecNumber>
    </recommendedName>
    <alternativeName>
        <fullName evidence="8">Carbonate dehydratase</fullName>
    </alternativeName>
</protein>
<reference evidence="10" key="1">
    <citation type="submission" date="2017-05" db="EMBL/GenBank/DDBJ databases">
        <title>Complete and WGS of Bordetella genogroups.</title>
        <authorList>
            <person name="Spilker T."/>
            <person name="Lipuma J."/>
        </authorList>
    </citation>
    <scope>NUCLEOTIDE SEQUENCE [LARGE SCALE GENOMIC DNA]</scope>
    <source>
        <strain evidence="10">AU16122</strain>
    </source>
</reference>
<evidence type="ECO:0000256" key="8">
    <source>
        <dbReference type="RuleBase" id="RU003956"/>
    </source>
</evidence>
<evidence type="ECO:0000313" key="9">
    <source>
        <dbReference type="EMBL" id="OZI34498.1"/>
    </source>
</evidence>
<dbReference type="PANTHER" id="PTHR11002:SF76">
    <property type="entry name" value="CARBONIC ANHYDRASE"/>
    <property type="match status" value="1"/>
</dbReference>
<dbReference type="AlphaFoldDB" id="A0A261SAR9"/>
<dbReference type="CDD" id="cd00884">
    <property type="entry name" value="beta_CA_cladeB"/>
    <property type="match status" value="1"/>
</dbReference>
<feature type="binding site" evidence="7">
    <location>
        <position position="49"/>
    </location>
    <ligand>
        <name>Zn(2+)</name>
        <dbReference type="ChEBI" id="CHEBI:29105"/>
    </ligand>
</feature>
<feature type="binding site" evidence="7">
    <location>
        <position position="108"/>
    </location>
    <ligand>
        <name>Zn(2+)</name>
        <dbReference type="ChEBI" id="CHEBI:29105"/>
    </ligand>
</feature>
<organism evidence="9 10">
    <name type="scientific">Bordetella genomosp. 10</name>
    <dbReference type="NCBI Taxonomy" id="1416804"/>
    <lineage>
        <taxon>Bacteria</taxon>
        <taxon>Pseudomonadati</taxon>
        <taxon>Pseudomonadota</taxon>
        <taxon>Betaproteobacteria</taxon>
        <taxon>Burkholderiales</taxon>
        <taxon>Alcaligenaceae</taxon>
        <taxon>Bordetella</taxon>
    </lineage>
</organism>
<dbReference type="InterPro" id="IPR036874">
    <property type="entry name" value="Carbonic_anhydrase_sf"/>
</dbReference>
<dbReference type="PANTHER" id="PTHR11002">
    <property type="entry name" value="CARBONIC ANHYDRASE"/>
    <property type="match status" value="1"/>
</dbReference>
<sequence>MSKTSSFPDRLFSGYQAFLSGRFPAERTRFRQLAEKGQNPEIMVIGCCDSRVAPELIFDAGPGEMFVLRNVANLVPPYQPDSHYHGTSSAIEFAVNGLNVKHIVVMGHASCGGIRSYYDDAEPLAKGDFIGKWMSQISGTANQLKFSGKDRAGDLRLLELAVVEHSLQNLMTFPYIRQRVQRGELELHGAYFGVATGLLFVRDPESGEFHPCGEAPVPQDGEAA</sequence>
<comment type="caution">
    <text evidence="9">The sequence shown here is derived from an EMBL/GenBank/DDBJ whole genome shotgun (WGS) entry which is preliminary data.</text>
</comment>
<evidence type="ECO:0000256" key="4">
    <source>
        <dbReference type="ARBA" id="ARBA00022833"/>
    </source>
</evidence>
<keyword evidence="3 7" id="KW-0479">Metal-binding</keyword>
<dbReference type="InterPro" id="IPR015892">
    <property type="entry name" value="Carbonic_anhydrase_CS"/>
</dbReference>
<dbReference type="PROSITE" id="PS00705">
    <property type="entry name" value="PROK_CO2_ANHYDRASE_2"/>
    <property type="match status" value="1"/>
</dbReference>
<dbReference type="InterPro" id="IPR001765">
    <property type="entry name" value="Carbonic_anhydrase"/>
</dbReference>
<comment type="function">
    <text evidence="8">Reversible hydration of carbon dioxide.</text>
</comment>
<proteinExistence type="inferred from homology"/>
<comment type="similarity">
    <text evidence="1 8">Belongs to the beta-class carbonic anhydrase family.</text>
</comment>
<dbReference type="Proteomes" id="UP000216020">
    <property type="component" value="Unassembled WGS sequence"/>
</dbReference>
<evidence type="ECO:0000256" key="2">
    <source>
        <dbReference type="ARBA" id="ARBA00012925"/>
    </source>
</evidence>
<evidence type="ECO:0000256" key="3">
    <source>
        <dbReference type="ARBA" id="ARBA00022723"/>
    </source>
</evidence>
<evidence type="ECO:0000256" key="5">
    <source>
        <dbReference type="ARBA" id="ARBA00023239"/>
    </source>
</evidence>
<name>A0A261SAR9_9BORD</name>
<dbReference type="RefSeq" id="WP_094853489.1">
    <property type="nucleotide sequence ID" value="NZ_NEVM01000002.1"/>
</dbReference>
<feature type="binding site" evidence="7">
    <location>
        <position position="47"/>
    </location>
    <ligand>
        <name>Zn(2+)</name>
        <dbReference type="ChEBI" id="CHEBI:29105"/>
    </ligand>
</feature>
<dbReference type="SMART" id="SM00947">
    <property type="entry name" value="Pro_CA"/>
    <property type="match status" value="1"/>
</dbReference>
<keyword evidence="5 8" id="KW-0456">Lyase</keyword>
<dbReference type="OrthoDB" id="9797527at2"/>
<dbReference type="GO" id="GO:0015976">
    <property type="term" value="P:carbon utilization"/>
    <property type="evidence" value="ECO:0007669"/>
    <property type="project" value="InterPro"/>
</dbReference>
<dbReference type="Pfam" id="PF00484">
    <property type="entry name" value="Pro_CA"/>
    <property type="match status" value="1"/>
</dbReference>
<dbReference type="InterPro" id="IPR045066">
    <property type="entry name" value="Beta_CA_cladeB"/>
</dbReference>
<dbReference type="GO" id="GO:0004089">
    <property type="term" value="F:carbonate dehydratase activity"/>
    <property type="evidence" value="ECO:0007669"/>
    <property type="project" value="UniProtKB-UniRule"/>
</dbReference>